<sequence length="190" mass="21267">DFLCQNYVLNGLADALYNIFYEKKTAKELWESLERRYKPGCCEPKNSLLASTRSVLGKWVYLVTLAMSLFDLQDVCMAIGSIATLDLPMVVDLIGIYVLKGPYFYANHDQLPPYTHTRPPPFSADHTRRRRPPPRAAASCQTCSGHRDEEFPSVLNPSSLLVQIDGGRLNPVVDLIGGSTAAYREEPVFL</sequence>
<organism evidence="2 3">
    <name type="scientific">Dorcoceras hygrometricum</name>
    <dbReference type="NCBI Taxonomy" id="472368"/>
    <lineage>
        <taxon>Eukaryota</taxon>
        <taxon>Viridiplantae</taxon>
        <taxon>Streptophyta</taxon>
        <taxon>Embryophyta</taxon>
        <taxon>Tracheophyta</taxon>
        <taxon>Spermatophyta</taxon>
        <taxon>Magnoliopsida</taxon>
        <taxon>eudicotyledons</taxon>
        <taxon>Gunneridae</taxon>
        <taxon>Pentapetalae</taxon>
        <taxon>asterids</taxon>
        <taxon>lamiids</taxon>
        <taxon>Lamiales</taxon>
        <taxon>Gesneriaceae</taxon>
        <taxon>Didymocarpoideae</taxon>
        <taxon>Trichosporeae</taxon>
        <taxon>Loxocarpinae</taxon>
        <taxon>Dorcoceras</taxon>
    </lineage>
</organism>
<evidence type="ECO:0000313" key="3">
    <source>
        <dbReference type="Proteomes" id="UP000250235"/>
    </source>
</evidence>
<gene>
    <name evidence="2" type="ORF">F511_18921</name>
</gene>
<dbReference type="AlphaFoldDB" id="A0A2Z7B280"/>
<name>A0A2Z7B280_9LAMI</name>
<dbReference type="EMBL" id="KV011845">
    <property type="protein sequence ID" value="KZV25637.1"/>
    <property type="molecule type" value="Genomic_DNA"/>
</dbReference>
<keyword evidence="3" id="KW-1185">Reference proteome</keyword>
<evidence type="ECO:0000256" key="1">
    <source>
        <dbReference type="SAM" id="MobiDB-lite"/>
    </source>
</evidence>
<protein>
    <submittedName>
        <fullName evidence="2">Uncharacterized protein</fullName>
    </submittedName>
</protein>
<reference evidence="2 3" key="1">
    <citation type="journal article" date="2015" name="Proc. Natl. Acad. Sci. U.S.A.">
        <title>The resurrection genome of Boea hygrometrica: A blueprint for survival of dehydration.</title>
        <authorList>
            <person name="Xiao L."/>
            <person name="Yang G."/>
            <person name="Zhang L."/>
            <person name="Yang X."/>
            <person name="Zhao S."/>
            <person name="Ji Z."/>
            <person name="Zhou Q."/>
            <person name="Hu M."/>
            <person name="Wang Y."/>
            <person name="Chen M."/>
            <person name="Xu Y."/>
            <person name="Jin H."/>
            <person name="Xiao X."/>
            <person name="Hu G."/>
            <person name="Bao F."/>
            <person name="Hu Y."/>
            <person name="Wan P."/>
            <person name="Li L."/>
            <person name="Deng X."/>
            <person name="Kuang T."/>
            <person name="Xiang C."/>
            <person name="Zhu J.K."/>
            <person name="Oliver M.J."/>
            <person name="He Y."/>
        </authorList>
    </citation>
    <scope>NUCLEOTIDE SEQUENCE [LARGE SCALE GENOMIC DNA]</scope>
    <source>
        <strain evidence="3">cv. XS01</strain>
    </source>
</reference>
<feature type="non-terminal residue" evidence="2">
    <location>
        <position position="1"/>
    </location>
</feature>
<evidence type="ECO:0000313" key="2">
    <source>
        <dbReference type="EMBL" id="KZV25637.1"/>
    </source>
</evidence>
<dbReference type="Proteomes" id="UP000250235">
    <property type="component" value="Unassembled WGS sequence"/>
</dbReference>
<proteinExistence type="predicted"/>
<feature type="region of interest" description="Disordered" evidence="1">
    <location>
        <begin position="115"/>
        <end position="142"/>
    </location>
</feature>
<accession>A0A2Z7B280</accession>